<dbReference type="InterPro" id="IPR008571">
    <property type="entry name" value="HerA-like"/>
</dbReference>
<dbReference type="PANTHER" id="PTHR42957">
    <property type="entry name" value="HELICASE MJ1565-RELATED"/>
    <property type="match status" value="1"/>
</dbReference>
<feature type="region of interest" description="Disordered" evidence="1">
    <location>
        <begin position="1"/>
        <end position="73"/>
    </location>
</feature>
<proteinExistence type="predicted"/>
<dbReference type="EMBL" id="DVMT01000027">
    <property type="protein sequence ID" value="HIU40164.1"/>
    <property type="molecule type" value="Genomic_DNA"/>
</dbReference>
<feature type="domain" description="Helicase HerA central" evidence="2">
    <location>
        <begin position="182"/>
        <end position="357"/>
    </location>
</feature>
<dbReference type="Gene3D" id="3.40.50.300">
    <property type="entry name" value="P-loop containing nucleotide triphosphate hydrolases"/>
    <property type="match status" value="2"/>
</dbReference>
<accession>A0A9D1LHP7</accession>
<dbReference type="AlphaFoldDB" id="A0A9D1LHP7"/>
<evidence type="ECO:0000256" key="1">
    <source>
        <dbReference type="SAM" id="MobiDB-lite"/>
    </source>
</evidence>
<feature type="compositionally biased region" description="Acidic residues" evidence="1">
    <location>
        <begin position="1"/>
        <end position="30"/>
    </location>
</feature>
<evidence type="ECO:0000313" key="4">
    <source>
        <dbReference type="Proteomes" id="UP000824074"/>
    </source>
</evidence>
<evidence type="ECO:0000259" key="2">
    <source>
        <dbReference type="Pfam" id="PF01935"/>
    </source>
</evidence>
<reference evidence="3" key="2">
    <citation type="journal article" date="2021" name="PeerJ">
        <title>Extensive microbial diversity within the chicken gut microbiome revealed by metagenomics and culture.</title>
        <authorList>
            <person name="Gilroy R."/>
            <person name="Ravi A."/>
            <person name="Getino M."/>
            <person name="Pursley I."/>
            <person name="Horton D.L."/>
            <person name="Alikhan N.F."/>
            <person name="Baker D."/>
            <person name="Gharbi K."/>
            <person name="Hall N."/>
            <person name="Watson M."/>
            <person name="Adriaenssens E.M."/>
            <person name="Foster-Nyarko E."/>
            <person name="Jarju S."/>
            <person name="Secka A."/>
            <person name="Antonio M."/>
            <person name="Oren A."/>
            <person name="Chaudhuri R.R."/>
            <person name="La Ragione R."/>
            <person name="Hildebrand F."/>
            <person name="Pallen M.J."/>
        </authorList>
    </citation>
    <scope>NUCLEOTIDE SEQUENCE</scope>
    <source>
        <strain evidence="3">CHK193-30670</strain>
    </source>
</reference>
<evidence type="ECO:0000313" key="3">
    <source>
        <dbReference type="EMBL" id="HIU40164.1"/>
    </source>
</evidence>
<dbReference type="SUPFAM" id="SSF52540">
    <property type="entry name" value="P-loop containing nucleoside triphosphate hydrolases"/>
    <property type="match status" value="1"/>
</dbReference>
<dbReference type="Proteomes" id="UP000824074">
    <property type="component" value="Unassembled WGS sequence"/>
</dbReference>
<sequence length="660" mass="74511">MQDNELDTIEDVEEINEDNVLSDDLNEEEKTDLNASENNEDEKSREEKVETDDVGSIDTSKQDDKPQEPVYQPMPNEIGIVQNVGVDSVTIKVTSSLAFEKNLLDHHVIFVTNTNQRIVGTLISLNQDSGQITLIGEIQGVRFVPGVLTKPSIGNRCFAATDEETKMIVVDDQNNVLKKVLIGTMPLYNNTPAYVPTNTFFSNHFAIFGNTGSGKSCGVARIFQNIFFNTNQAPRNACVFIFDAYGEYESALSIPNSSVQFKRYSTNVRTNPNSLIKLPLWLLDVDDFALLLEAEDPTQLPIIEKALRLVTVFSGNEEETKVYKNDIIAKAILEVLYSGGSASQIHDQIFAILTSFNTPDLNLETPIAQPGYIRSLRQCLIIDKEGKIGEMQLVTEFIKKFINDDLKLELPDGTIPFTLENLREAFEFALISEGILKSDKLYDKANVLKVRLDSLIKGEYAEYFKVDKYIDKQTFIKELITAPNGARAQIININISYLDDRLAKTICKIYAKLLFDFTSKLQQRGSFPVHLILEEAHRYVQQDSDTKILGYNIFDRIAKEGRKYGVILGLISQRPSEMSETVLSQCSNFLIFKMQHPKDVQFIKQMVPFITDEIVEKMKGLQPGTCVVFGSAFKLPTIVKLEMPYPQPMSQNVDVSRLWY</sequence>
<dbReference type="Pfam" id="PF01935">
    <property type="entry name" value="DUF87"/>
    <property type="match status" value="1"/>
</dbReference>
<protein>
    <submittedName>
        <fullName evidence="3">DUF87 domain-containing protein</fullName>
    </submittedName>
</protein>
<dbReference type="InterPro" id="IPR027417">
    <property type="entry name" value="P-loop_NTPase"/>
</dbReference>
<organism evidence="3 4">
    <name type="scientific">Candidatus Aphodocola excrementigallinarum</name>
    <dbReference type="NCBI Taxonomy" id="2840670"/>
    <lineage>
        <taxon>Bacteria</taxon>
        <taxon>Bacillati</taxon>
        <taxon>Bacillota</taxon>
        <taxon>Bacilli</taxon>
        <taxon>Candidatus Aphodocola</taxon>
    </lineage>
</organism>
<gene>
    <name evidence="3" type="ORF">IAB68_02540</name>
</gene>
<comment type="caution">
    <text evidence="3">The sequence shown here is derived from an EMBL/GenBank/DDBJ whole genome shotgun (WGS) entry which is preliminary data.</text>
</comment>
<reference evidence="3" key="1">
    <citation type="submission" date="2020-10" db="EMBL/GenBank/DDBJ databases">
        <authorList>
            <person name="Gilroy R."/>
        </authorList>
    </citation>
    <scope>NUCLEOTIDE SEQUENCE</scope>
    <source>
        <strain evidence="3">CHK193-30670</strain>
    </source>
</reference>
<name>A0A9D1LHP7_9FIRM</name>
<dbReference type="PANTHER" id="PTHR42957:SF1">
    <property type="entry name" value="HELICASE MJ1565-RELATED"/>
    <property type="match status" value="1"/>
</dbReference>
<dbReference type="InterPro" id="IPR002789">
    <property type="entry name" value="HerA_central"/>
</dbReference>